<dbReference type="GO" id="GO:0008270">
    <property type="term" value="F:zinc ion binding"/>
    <property type="evidence" value="ECO:0007669"/>
    <property type="project" value="UniProtKB-KW"/>
</dbReference>
<dbReference type="SUPFAM" id="SSF57756">
    <property type="entry name" value="Retrovirus zinc finger-like domains"/>
    <property type="match status" value="1"/>
</dbReference>
<comment type="caution">
    <text evidence="4">The sequence shown here is derived from an EMBL/GenBank/DDBJ whole genome shotgun (WGS) entry which is preliminary data.</text>
</comment>
<proteinExistence type="predicted"/>
<dbReference type="InterPro" id="IPR001878">
    <property type="entry name" value="Znf_CCHC"/>
</dbReference>
<protein>
    <recommendedName>
        <fullName evidence="3">CCHC-type domain-containing protein</fullName>
    </recommendedName>
</protein>
<gene>
    <name evidence="4" type="ORF">QYE76_037115</name>
</gene>
<reference evidence="4" key="1">
    <citation type="submission" date="2023-07" db="EMBL/GenBank/DDBJ databases">
        <title>A chromosome-level genome assembly of Lolium multiflorum.</title>
        <authorList>
            <person name="Chen Y."/>
            <person name="Copetti D."/>
            <person name="Kolliker R."/>
            <person name="Studer B."/>
        </authorList>
    </citation>
    <scope>NUCLEOTIDE SEQUENCE</scope>
    <source>
        <strain evidence="4">02402/16</strain>
        <tissue evidence="4">Leaf</tissue>
    </source>
</reference>
<accession>A0AAD8VMR0</accession>
<dbReference type="Gene3D" id="4.10.60.10">
    <property type="entry name" value="Zinc finger, CCHC-type"/>
    <property type="match status" value="1"/>
</dbReference>
<dbReference type="AlphaFoldDB" id="A0AAD8VMR0"/>
<feature type="domain" description="CCHC-type" evidence="3">
    <location>
        <begin position="13"/>
        <end position="28"/>
    </location>
</feature>
<feature type="compositionally biased region" description="Polar residues" evidence="2">
    <location>
        <begin position="102"/>
        <end position="120"/>
    </location>
</feature>
<dbReference type="PROSITE" id="PS50158">
    <property type="entry name" value="ZF_CCHC"/>
    <property type="match status" value="1"/>
</dbReference>
<keyword evidence="5" id="KW-1185">Reference proteome</keyword>
<dbReference type="GO" id="GO:0003676">
    <property type="term" value="F:nucleic acid binding"/>
    <property type="evidence" value="ECO:0007669"/>
    <property type="project" value="InterPro"/>
</dbReference>
<dbReference type="EMBL" id="JAUUTY010000007">
    <property type="protein sequence ID" value="KAK1613442.1"/>
    <property type="molecule type" value="Genomic_DNA"/>
</dbReference>
<feature type="region of interest" description="Disordered" evidence="2">
    <location>
        <begin position="37"/>
        <end position="62"/>
    </location>
</feature>
<feature type="region of interest" description="Disordered" evidence="2">
    <location>
        <begin position="145"/>
        <end position="164"/>
    </location>
</feature>
<evidence type="ECO:0000256" key="1">
    <source>
        <dbReference type="PROSITE-ProRule" id="PRU00047"/>
    </source>
</evidence>
<keyword evidence="1" id="KW-0479">Metal-binding</keyword>
<dbReference type="Pfam" id="PF00098">
    <property type="entry name" value="zf-CCHC"/>
    <property type="match status" value="1"/>
</dbReference>
<dbReference type="InterPro" id="IPR036875">
    <property type="entry name" value="Znf_CCHC_sf"/>
</dbReference>
<feature type="region of interest" description="Disordered" evidence="2">
    <location>
        <begin position="91"/>
        <end position="126"/>
    </location>
</feature>
<evidence type="ECO:0000313" key="5">
    <source>
        <dbReference type="Proteomes" id="UP001231189"/>
    </source>
</evidence>
<keyword evidence="1" id="KW-0863">Zinc-finger</keyword>
<dbReference type="SMART" id="SM00343">
    <property type="entry name" value="ZnF_C2HC"/>
    <property type="match status" value="1"/>
</dbReference>
<keyword evidence="1" id="KW-0862">Zinc</keyword>
<name>A0AAD8VMR0_LOLMU</name>
<evidence type="ECO:0000256" key="2">
    <source>
        <dbReference type="SAM" id="MobiDB-lite"/>
    </source>
</evidence>
<evidence type="ECO:0000259" key="3">
    <source>
        <dbReference type="PROSITE" id="PS50158"/>
    </source>
</evidence>
<evidence type="ECO:0000313" key="4">
    <source>
        <dbReference type="EMBL" id="KAK1613442.1"/>
    </source>
</evidence>
<organism evidence="4 5">
    <name type="scientific">Lolium multiflorum</name>
    <name type="common">Italian ryegrass</name>
    <name type="synonym">Lolium perenne subsp. multiflorum</name>
    <dbReference type="NCBI Taxonomy" id="4521"/>
    <lineage>
        <taxon>Eukaryota</taxon>
        <taxon>Viridiplantae</taxon>
        <taxon>Streptophyta</taxon>
        <taxon>Embryophyta</taxon>
        <taxon>Tracheophyta</taxon>
        <taxon>Spermatophyta</taxon>
        <taxon>Magnoliopsida</taxon>
        <taxon>Liliopsida</taxon>
        <taxon>Poales</taxon>
        <taxon>Poaceae</taxon>
        <taxon>BOP clade</taxon>
        <taxon>Pooideae</taxon>
        <taxon>Poodae</taxon>
        <taxon>Poeae</taxon>
        <taxon>Poeae Chloroplast Group 2 (Poeae type)</taxon>
        <taxon>Loliodinae</taxon>
        <taxon>Loliinae</taxon>
        <taxon>Lolium</taxon>
    </lineage>
</organism>
<dbReference type="Proteomes" id="UP001231189">
    <property type="component" value="Unassembled WGS sequence"/>
</dbReference>
<sequence>MKPKNGPKPDAECYSCKEKGHWKRNCSKYLADLSGLVKKKKEDNNDEDPATYEEAMMSPDSNKWQEAMKSEMGSMYDNKVLWKVLEGSRKVRKKPPRKVESTWDSTSIMANPSGEESQVDSPRGPPNPYGRLGHQLLGFHLYNEGPRGGAGHPKTTSWPPPWSGRPPLPNPSAQLLHHSRTLSEARRFSPPPPTPARFVGFKRSYYFRCRRWSGEVDVVFINNRTCDRSTEVRVRGAEPIVIKIFYAFLQAASEHLPQQQDPHLVGFGISSREFGDCFRMGTRRSTTIARVNMEASKRADFVRKIHVKTKELIEKKGKSNPARKKRKEMLFKPGDMVWVSEGDEHRTSEEQHLDMKTDVEMDWLDMEAGHEVSHGRASREEG</sequence>